<gene>
    <name evidence="2" type="ordered locus">Rfer_4395</name>
</gene>
<keyword evidence="1" id="KW-1133">Transmembrane helix</keyword>
<sequence precursor="true">MKRSNFKSKQAGFMNALIMFGIALIVAMMGAWAVANRSSNTNSSTEQNKMSASVILKEASDFRDGFARALSDGISPSTITFDMTAGTGLLQPSKGYASPQTAPIRAMDAAGTAANFVWNYTKLVKIKDIGADTSNDYMVTLGDLSLEVCQRLNNMLYNTDMATVPVTGVGTLADYTTTPAAVDLTTSVAGRDGKTDLCVKTSDGKYVYYKVMVEN</sequence>
<dbReference type="KEGG" id="rfr:Rfer_4395"/>
<dbReference type="AlphaFoldDB" id="Q21Q64"/>
<protein>
    <submittedName>
        <fullName evidence="2">Uncharacterized protein</fullName>
    </submittedName>
</protein>
<evidence type="ECO:0000313" key="2">
    <source>
        <dbReference type="EMBL" id="ABD72081.1"/>
    </source>
</evidence>
<proteinExistence type="predicted"/>
<organism evidence="2 3">
    <name type="scientific">Albidiferax ferrireducens (strain ATCC BAA-621 / DSM 15236 / T118)</name>
    <name type="common">Rhodoferax ferrireducens</name>
    <dbReference type="NCBI Taxonomy" id="338969"/>
    <lineage>
        <taxon>Bacteria</taxon>
        <taxon>Pseudomonadati</taxon>
        <taxon>Pseudomonadota</taxon>
        <taxon>Betaproteobacteria</taxon>
        <taxon>Burkholderiales</taxon>
        <taxon>Comamonadaceae</taxon>
        <taxon>Rhodoferax</taxon>
    </lineage>
</organism>
<dbReference type="HOGENOM" id="CLU_111571_0_0_4"/>
<dbReference type="EMBL" id="CP000268">
    <property type="protein sequence ID" value="ABD72081.1"/>
    <property type="molecule type" value="Genomic_DNA"/>
</dbReference>
<geneLocation type="plasmid" evidence="3">
    <name>pDSM15236</name>
</geneLocation>
<evidence type="ECO:0000256" key="1">
    <source>
        <dbReference type="SAM" id="Phobius"/>
    </source>
</evidence>
<feature type="transmembrane region" description="Helical" evidence="1">
    <location>
        <begin position="12"/>
        <end position="35"/>
    </location>
</feature>
<keyword evidence="1" id="KW-0812">Transmembrane</keyword>
<dbReference type="Proteomes" id="UP000008332">
    <property type="component" value="Plasmid unnamed1"/>
</dbReference>
<keyword evidence="1" id="KW-0472">Membrane</keyword>
<dbReference type="OrthoDB" id="9127827at2"/>
<keyword evidence="2" id="KW-0614">Plasmid</keyword>
<name>Q21Q64_ALBFT</name>
<evidence type="ECO:0000313" key="3">
    <source>
        <dbReference type="Proteomes" id="UP000008332"/>
    </source>
</evidence>
<dbReference type="RefSeq" id="WP_011458658.1">
    <property type="nucleotide sequence ID" value="NC_007901.1"/>
</dbReference>
<keyword evidence="3" id="KW-1185">Reference proteome</keyword>
<reference evidence="3" key="1">
    <citation type="submission" date="2006-02" db="EMBL/GenBank/DDBJ databases">
        <title>Complete sequence of plasmid 1 of Rhodoferax ferrireducens DSM 15236.</title>
        <authorList>
            <person name="Copeland A."/>
            <person name="Lucas S."/>
            <person name="Lapidus A."/>
            <person name="Barry K."/>
            <person name="Detter J.C."/>
            <person name="Glavina del Rio T."/>
            <person name="Hammon N."/>
            <person name="Israni S."/>
            <person name="Pitluck S."/>
            <person name="Brettin T."/>
            <person name="Bruce D."/>
            <person name="Han C."/>
            <person name="Tapia R."/>
            <person name="Gilna P."/>
            <person name="Kiss H."/>
            <person name="Schmutz J."/>
            <person name="Larimer F."/>
            <person name="Land M."/>
            <person name="Kyrpides N."/>
            <person name="Ivanova N."/>
            <person name="Richardson P."/>
        </authorList>
    </citation>
    <scope>NUCLEOTIDE SEQUENCE [LARGE SCALE GENOMIC DNA]</scope>
    <source>
        <strain evidence="3">ATCC BAA-621 / DSM 15236 / T118</strain>
        <plasmid evidence="3">Plasmid pDSM15236</plasmid>
    </source>
</reference>
<accession>Q21Q64</accession>